<comment type="caution">
    <text evidence="2">The sequence shown here is derived from an EMBL/GenBank/DDBJ whole genome shotgun (WGS) entry which is preliminary data.</text>
</comment>
<gene>
    <name evidence="2" type="ORF">HCU73_13445</name>
</gene>
<name>A0A7X6H060_9RHOB</name>
<feature type="transmembrane region" description="Helical" evidence="1">
    <location>
        <begin position="16"/>
        <end position="33"/>
    </location>
</feature>
<evidence type="ECO:0000256" key="1">
    <source>
        <dbReference type="SAM" id="Phobius"/>
    </source>
</evidence>
<evidence type="ECO:0000313" key="2">
    <source>
        <dbReference type="EMBL" id="NKX45594.1"/>
    </source>
</evidence>
<proteinExistence type="predicted"/>
<feature type="transmembrane region" description="Helical" evidence="1">
    <location>
        <begin position="39"/>
        <end position="59"/>
    </location>
</feature>
<evidence type="ECO:0000313" key="3">
    <source>
        <dbReference type="Proteomes" id="UP000526408"/>
    </source>
</evidence>
<sequence>MSGFLRPEAAAVLRRWREVIAALGLVALGLWIATSPGPVLQGAGYVLAALAAIALVPAIRRARFAPGGQGPGVVRVVEGRILYMGPVTGGAVSVRELTSLSLRRDEDGRAAWVLTEPGQLLVIPVDAAGAEALFDAFTALPGLGAQRLLSARQSVRTGTQTLWRRQTVPALTE</sequence>
<dbReference type="EMBL" id="JAAZQQ010000004">
    <property type="protein sequence ID" value="NKX45594.1"/>
    <property type="molecule type" value="Genomic_DNA"/>
</dbReference>
<dbReference type="RefSeq" id="WP_168623972.1">
    <property type="nucleotide sequence ID" value="NZ_JAAZQQ010000004.1"/>
</dbReference>
<keyword evidence="1" id="KW-0812">Transmembrane</keyword>
<keyword evidence="1" id="KW-1133">Transmembrane helix</keyword>
<keyword evidence="1" id="KW-0472">Membrane</keyword>
<dbReference type="Proteomes" id="UP000526408">
    <property type="component" value="Unassembled WGS sequence"/>
</dbReference>
<keyword evidence="3" id="KW-1185">Reference proteome</keyword>
<reference evidence="2 3" key="1">
    <citation type="submission" date="2020-04" db="EMBL/GenBank/DDBJ databases">
        <authorList>
            <person name="Yoon J."/>
        </authorList>
    </citation>
    <scope>NUCLEOTIDE SEQUENCE [LARGE SCALE GENOMIC DNA]</scope>
    <source>
        <strain evidence="2 3">KMU-115</strain>
    </source>
</reference>
<protein>
    <submittedName>
        <fullName evidence="2">Uncharacterized protein</fullName>
    </submittedName>
</protein>
<dbReference type="AlphaFoldDB" id="A0A7X6H060"/>
<accession>A0A7X6H060</accession>
<organism evidence="2 3">
    <name type="scientific">Roseicyclus persicicus</name>
    <dbReference type="NCBI Taxonomy" id="2650661"/>
    <lineage>
        <taxon>Bacteria</taxon>
        <taxon>Pseudomonadati</taxon>
        <taxon>Pseudomonadota</taxon>
        <taxon>Alphaproteobacteria</taxon>
        <taxon>Rhodobacterales</taxon>
        <taxon>Roseobacteraceae</taxon>
        <taxon>Roseicyclus</taxon>
    </lineage>
</organism>